<keyword evidence="1" id="KW-0862">Zinc</keyword>
<organism evidence="3 4">
    <name type="scientific">Fragilariopsis cylindrus CCMP1102</name>
    <dbReference type="NCBI Taxonomy" id="635003"/>
    <lineage>
        <taxon>Eukaryota</taxon>
        <taxon>Sar</taxon>
        <taxon>Stramenopiles</taxon>
        <taxon>Ochrophyta</taxon>
        <taxon>Bacillariophyta</taxon>
        <taxon>Bacillariophyceae</taxon>
        <taxon>Bacillariophycidae</taxon>
        <taxon>Bacillariales</taxon>
        <taxon>Bacillariaceae</taxon>
        <taxon>Fragilariopsis</taxon>
    </lineage>
</organism>
<dbReference type="OrthoDB" id="54528at2759"/>
<dbReference type="SMART" id="SM00343">
    <property type="entry name" value="ZnF_C2HC"/>
    <property type="match status" value="1"/>
</dbReference>
<dbReference type="Proteomes" id="UP000095751">
    <property type="component" value="Unassembled WGS sequence"/>
</dbReference>
<dbReference type="GO" id="GO:0008270">
    <property type="term" value="F:zinc ion binding"/>
    <property type="evidence" value="ECO:0007669"/>
    <property type="project" value="UniProtKB-KW"/>
</dbReference>
<dbReference type="SUPFAM" id="SSF57756">
    <property type="entry name" value="Retrovirus zinc finger-like domains"/>
    <property type="match status" value="1"/>
</dbReference>
<evidence type="ECO:0000259" key="2">
    <source>
        <dbReference type="PROSITE" id="PS50158"/>
    </source>
</evidence>
<gene>
    <name evidence="3" type="ORF">FRACYDRAFT_231926</name>
</gene>
<evidence type="ECO:0000256" key="1">
    <source>
        <dbReference type="PROSITE-ProRule" id="PRU00047"/>
    </source>
</evidence>
<evidence type="ECO:0000313" key="3">
    <source>
        <dbReference type="EMBL" id="OEU21780.1"/>
    </source>
</evidence>
<reference evidence="3 4" key="1">
    <citation type="submission" date="2016-09" db="EMBL/GenBank/DDBJ databases">
        <title>Extensive genetic diversity and differential bi-allelic expression allows diatom success in the polar Southern Ocean.</title>
        <authorList>
            <consortium name="DOE Joint Genome Institute"/>
            <person name="Mock T."/>
            <person name="Otillar R.P."/>
            <person name="Strauss J."/>
            <person name="Dupont C."/>
            <person name="Frickenhaus S."/>
            <person name="Maumus F."/>
            <person name="Mcmullan M."/>
            <person name="Sanges R."/>
            <person name="Schmutz J."/>
            <person name="Toseland A."/>
            <person name="Valas R."/>
            <person name="Veluchamy A."/>
            <person name="Ward B.J."/>
            <person name="Allen A."/>
            <person name="Barry K."/>
            <person name="Falciatore A."/>
            <person name="Ferrante M."/>
            <person name="Fortunato A.E."/>
            <person name="Gloeckner G."/>
            <person name="Gruber A."/>
            <person name="Hipkin R."/>
            <person name="Janech M."/>
            <person name="Kroth P."/>
            <person name="Leese F."/>
            <person name="Lindquist E."/>
            <person name="Lyon B.R."/>
            <person name="Martin J."/>
            <person name="Mayer C."/>
            <person name="Parker M."/>
            <person name="Quesneville H."/>
            <person name="Raymond J."/>
            <person name="Uhlig C."/>
            <person name="Valentin K.U."/>
            <person name="Worden A.Z."/>
            <person name="Armbrust E.V."/>
            <person name="Bowler C."/>
            <person name="Green B."/>
            <person name="Moulton V."/>
            <person name="Van Oosterhout C."/>
            <person name="Grigoriev I."/>
        </authorList>
    </citation>
    <scope>NUCLEOTIDE SEQUENCE [LARGE SCALE GENOMIC DNA]</scope>
    <source>
        <strain evidence="3 4">CCMP1102</strain>
    </source>
</reference>
<dbReference type="AlphaFoldDB" id="A0A1E7FUE0"/>
<name>A0A1E7FUE0_9STRA</name>
<proteinExistence type="predicted"/>
<feature type="domain" description="CCHC-type" evidence="2">
    <location>
        <begin position="266"/>
        <end position="282"/>
    </location>
</feature>
<dbReference type="InterPro" id="IPR036875">
    <property type="entry name" value="Znf_CCHC_sf"/>
</dbReference>
<dbReference type="InterPro" id="IPR001878">
    <property type="entry name" value="Znf_CCHC"/>
</dbReference>
<evidence type="ECO:0000313" key="4">
    <source>
        <dbReference type="Proteomes" id="UP000095751"/>
    </source>
</evidence>
<dbReference type="InParanoid" id="A0A1E7FUE0"/>
<keyword evidence="1" id="KW-0863">Zinc-finger</keyword>
<sequence>MSDFDVSNEDPKTKVINVIKATAIPAEYMDRYNHKIKTHCKREDKFETDMQLCYTVIHGQCTDEMIHELKCQQKYEMVRLMFDPIGLLELLQRISYNYQAQDFPLMAIAKAQEAIYSEKQTQSESNIDYLQTFKNKAIVLEAVGGNIVNIGVNQYMAETMYDKEYVNCNTNEKMECNIKGKEAMLATVFMMKADKGRYSKLLTDLHDDHLKGYSPYPLTLADAQKLLLNYSSNNKQKGKKNEDNNDGSDLAFAQDGTGGGYKFTGKCYHCFKEGHRAYECPDKKTNSNGGNNKAEESKTDVAAATTDTIVKEDLNHTEGVTTYTDDYELSFCTRGDKKVGVFDMEKACNQVLSQMLSSEISIWWVLLDNCSTVNIFSNRRLLKNIRQINMYVDVKCNAGSRTTNWVGDFPGLPEPVWLDEDGRCNILSMKRVKKYYHITYDSDNGQGFIATHRVKGTSRAFFESKKGLHYSDFEVHPTSEHAFLTTVKKQKEQFSNKDVKRAEVARRLHNC</sequence>
<accession>A0A1E7FUE0</accession>
<dbReference type="PROSITE" id="PS50158">
    <property type="entry name" value="ZF_CCHC"/>
    <property type="match status" value="1"/>
</dbReference>
<keyword evidence="1" id="KW-0479">Metal-binding</keyword>
<dbReference type="KEGG" id="fcy:FRACYDRAFT_231926"/>
<dbReference type="GO" id="GO:0003676">
    <property type="term" value="F:nucleic acid binding"/>
    <property type="evidence" value="ECO:0007669"/>
    <property type="project" value="InterPro"/>
</dbReference>
<protein>
    <recommendedName>
        <fullName evidence="2">CCHC-type domain-containing protein</fullName>
    </recommendedName>
</protein>
<dbReference type="EMBL" id="KV784353">
    <property type="protein sequence ID" value="OEU21780.1"/>
    <property type="molecule type" value="Genomic_DNA"/>
</dbReference>
<keyword evidence="4" id="KW-1185">Reference proteome</keyword>